<accession>A0A5B7GIX5</accession>
<gene>
    <name evidence="1" type="ORF">E2C01_051334</name>
</gene>
<organism evidence="1 2">
    <name type="scientific">Portunus trituberculatus</name>
    <name type="common">Swimming crab</name>
    <name type="synonym">Neptunus trituberculatus</name>
    <dbReference type="NCBI Taxonomy" id="210409"/>
    <lineage>
        <taxon>Eukaryota</taxon>
        <taxon>Metazoa</taxon>
        <taxon>Ecdysozoa</taxon>
        <taxon>Arthropoda</taxon>
        <taxon>Crustacea</taxon>
        <taxon>Multicrustacea</taxon>
        <taxon>Malacostraca</taxon>
        <taxon>Eumalacostraca</taxon>
        <taxon>Eucarida</taxon>
        <taxon>Decapoda</taxon>
        <taxon>Pleocyemata</taxon>
        <taxon>Brachyura</taxon>
        <taxon>Eubrachyura</taxon>
        <taxon>Portunoidea</taxon>
        <taxon>Portunidae</taxon>
        <taxon>Portuninae</taxon>
        <taxon>Portunus</taxon>
    </lineage>
</organism>
<dbReference type="EMBL" id="VSRR010014717">
    <property type="protein sequence ID" value="MPC57355.1"/>
    <property type="molecule type" value="Genomic_DNA"/>
</dbReference>
<keyword evidence="2" id="KW-1185">Reference proteome</keyword>
<reference evidence="1 2" key="1">
    <citation type="submission" date="2019-05" db="EMBL/GenBank/DDBJ databases">
        <title>Another draft genome of Portunus trituberculatus and its Hox gene families provides insights of decapod evolution.</title>
        <authorList>
            <person name="Jeong J.-H."/>
            <person name="Song I."/>
            <person name="Kim S."/>
            <person name="Choi T."/>
            <person name="Kim D."/>
            <person name="Ryu S."/>
            <person name="Kim W."/>
        </authorList>
    </citation>
    <scope>NUCLEOTIDE SEQUENCE [LARGE SCALE GENOMIC DNA]</scope>
    <source>
        <tissue evidence="1">Muscle</tissue>
    </source>
</reference>
<name>A0A5B7GIX5_PORTR</name>
<protein>
    <submittedName>
        <fullName evidence="1">Uncharacterized protein</fullName>
    </submittedName>
</protein>
<proteinExistence type="predicted"/>
<evidence type="ECO:0000313" key="1">
    <source>
        <dbReference type="EMBL" id="MPC57355.1"/>
    </source>
</evidence>
<evidence type="ECO:0000313" key="2">
    <source>
        <dbReference type="Proteomes" id="UP000324222"/>
    </source>
</evidence>
<dbReference type="AlphaFoldDB" id="A0A5B7GIX5"/>
<comment type="caution">
    <text evidence="1">The sequence shown here is derived from an EMBL/GenBank/DDBJ whole genome shotgun (WGS) entry which is preliminary data.</text>
</comment>
<dbReference type="Proteomes" id="UP000324222">
    <property type="component" value="Unassembled WGS sequence"/>
</dbReference>
<sequence length="102" mass="11666">MAENTHAFTEACLVFAVIFSSARLWPLLSSASKLVRVTKPFYTYITLKVHVLDGDRGREEGTSSLIVLYEDHVIPLLFRQPLRFESMTIRTKDVIYELGCEI</sequence>